<dbReference type="EMBL" id="CP035807">
    <property type="protein sequence ID" value="QEN05012.1"/>
    <property type="molecule type" value="Genomic_DNA"/>
</dbReference>
<reference evidence="4 5" key="2">
    <citation type="submission" date="2019-09" db="EMBL/GenBank/DDBJ databases">
        <title>Complete Genome Sequence and Methylome Analysis of free living Spirochaetas.</title>
        <authorList>
            <person name="Leshcheva N."/>
            <person name="Mikheeva N."/>
        </authorList>
    </citation>
    <scope>NUCLEOTIDE SEQUENCE [LARGE SCALE GENOMIC DNA]</scope>
    <source>
        <strain evidence="4 5">P</strain>
    </source>
</reference>
<keyword evidence="5" id="KW-1185">Reference proteome</keyword>
<dbReference type="RefSeq" id="WP_149568253.1">
    <property type="nucleotide sequence ID" value="NZ_CP035807.1"/>
</dbReference>
<dbReference type="KEGG" id="sper:EW093_09920"/>
<protein>
    <submittedName>
        <fullName evidence="4">Tetratricopeptide repeat protein</fullName>
    </submittedName>
</protein>
<evidence type="ECO:0000256" key="2">
    <source>
        <dbReference type="ARBA" id="ARBA00022803"/>
    </source>
</evidence>
<dbReference type="InterPro" id="IPR019734">
    <property type="entry name" value="TPR_rpt"/>
</dbReference>
<dbReference type="PROSITE" id="PS51257">
    <property type="entry name" value="PROKAR_LIPOPROTEIN"/>
    <property type="match status" value="1"/>
</dbReference>
<keyword evidence="2 3" id="KW-0802">TPR repeat</keyword>
<reference evidence="4 5" key="1">
    <citation type="submission" date="2019-02" db="EMBL/GenBank/DDBJ databases">
        <authorList>
            <person name="Fomenkov A."/>
            <person name="Dubinina G."/>
            <person name="Grabovich M."/>
            <person name="Vincze T."/>
            <person name="Roberts R.J."/>
        </authorList>
    </citation>
    <scope>NUCLEOTIDE SEQUENCE [LARGE SCALE GENOMIC DNA]</scope>
    <source>
        <strain evidence="4 5">P</strain>
    </source>
</reference>
<accession>A0A5C1QFM4</accession>
<dbReference type="Proteomes" id="UP000323824">
    <property type="component" value="Chromosome"/>
</dbReference>
<name>A0A5C1QFM4_9SPIO</name>
<evidence type="ECO:0000313" key="4">
    <source>
        <dbReference type="EMBL" id="QEN05012.1"/>
    </source>
</evidence>
<dbReference type="Gene3D" id="1.25.40.10">
    <property type="entry name" value="Tetratricopeptide repeat domain"/>
    <property type="match status" value="1"/>
</dbReference>
<gene>
    <name evidence="4" type="ORF">EW093_09920</name>
</gene>
<evidence type="ECO:0000256" key="3">
    <source>
        <dbReference type="PROSITE-ProRule" id="PRU00339"/>
    </source>
</evidence>
<dbReference type="InterPro" id="IPR013105">
    <property type="entry name" value="TPR_2"/>
</dbReference>
<dbReference type="AlphaFoldDB" id="A0A5C1QFM4"/>
<keyword evidence="1" id="KW-0677">Repeat</keyword>
<dbReference type="SMART" id="SM00028">
    <property type="entry name" value="TPR"/>
    <property type="match status" value="1"/>
</dbReference>
<sequence length="194" mass="22002">MVRNFLKIIIITSLLLLTSCERLIESSTILAGNQKFKSGDYQGSIIDYLTGLDSQTNRDYFYYNLGNVYSSLGESPSAFAVWNMANGDSNSSLKFSLLYNKGYLEFQEGNYELAYNHFKQALLLMPSSIKAKINLELSLNKMSAATYNQAPDSVKNSGDIGATDETKRILEYVRQKEAMTWGLNYQEEELENDW</sequence>
<dbReference type="Pfam" id="PF07719">
    <property type="entry name" value="TPR_2"/>
    <property type="match status" value="1"/>
</dbReference>
<evidence type="ECO:0000256" key="1">
    <source>
        <dbReference type="ARBA" id="ARBA00022737"/>
    </source>
</evidence>
<dbReference type="InterPro" id="IPR011990">
    <property type="entry name" value="TPR-like_helical_dom_sf"/>
</dbReference>
<proteinExistence type="predicted"/>
<feature type="repeat" description="TPR" evidence="3">
    <location>
        <begin position="95"/>
        <end position="128"/>
    </location>
</feature>
<dbReference type="PROSITE" id="PS50005">
    <property type="entry name" value="TPR"/>
    <property type="match status" value="1"/>
</dbReference>
<evidence type="ECO:0000313" key="5">
    <source>
        <dbReference type="Proteomes" id="UP000323824"/>
    </source>
</evidence>
<organism evidence="4 5">
    <name type="scientific">Thiospirochaeta perfilievii</name>
    <dbReference type="NCBI Taxonomy" id="252967"/>
    <lineage>
        <taxon>Bacteria</taxon>
        <taxon>Pseudomonadati</taxon>
        <taxon>Spirochaetota</taxon>
        <taxon>Spirochaetia</taxon>
        <taxon>Spirochaetales</taxon>
        <taxon>Spirochaetaceae</taxon>
        <taxon>Thiospirochaeta</taxon>
    </lineage>
</organism>
<dbReference type="OrthoDB" id="370112at2"/>
<dbReference type="SUPFAM" id="SSF48452">
    <property type="entry name" value="TPR-like"/>
    <property type="match status" value="1"/>
</dbReference>